<evidence type="ECO:0000313" key="4">
    <source>
        <dbReference type="Proteomes" id="UP001652621"/>
    </source>
</evidence>
<dbReference type="GeneID" id="101894094"/>
<keyword evidence="2" id="KW-0812">Transmembrane</keyword>
<sequence length="213" mass="23269">MNDWVYYVAGFLFLFLILPIICFCCYIRSNTLEKLCRPAPCRRRSVSTWLRAWQCTANHRDSEIYEDSDRQANVFTVQDENSRESRYNDIFFIEPNSAEAARIRAQLEKDDKDLPSYEEVMRMTSVTTPTTTSAAGVTGLTASNASVNTTETILAVPPYSEVDPIAAAAATSSSGNNTSSSASAARTSTAPPPMPAAMVSTATDITHQASSVV</sequence>
<protein>
    <submittedName>
        <fullName evidence="5">Uncharacterized protein LOC101894094 isoform X1</fullName>
    </submittedName>
</protein>
<dbReference type="OrthoDB" id="8052846at2759"/>
<reference evidence="3" key="1">
    <citation type="submission" date="2020-05" db="UniProtKB">
        <authorList>
            <consortium name="EnsemblMetazoa"/>
        </authorList>
    </citation>
    <scope>IDENTIFICATION</scope>
    <source>
        <strain evidence="3">Aabys</strain>
    </source>
</reference>
<gene>
    <name evidence="3" type="primary">101894094</name>
    <name evidence="5" type="synonym">LOC101894094</name>
</gene>
<evidence type="ECO:0000313" key="5">
    <source>
        <dbReference type="RefSeq" id="XP_005181480.1"/>
    </source>
</evidence>
<dbReference type="VEuPathDB" id="VectorBase:MDOA003726"/>
<evidence type="ECO:0000313" key="3">
    <source>
        <dbReference type="EnsemblMetazoa" id="MDOA003726-PK"/>
    </source>
</evidence>
<dbReference type="AlphaFoldDB" id="A0A1I8MDC5"/>
<dbReference type="Proteomes" id="UP001652621">
    <property type="component" value="Unplaced"/>
</dbReference>
<feature type="transmembrane region" description="Helical" evidence="2">
    <location>
        <begin position="6"/>
        <end position="27"/>
    </location>
</feature>
<name>A0A1I8MDC5_MUSDO</name>
<keyword evidence="2" id="KW-1133">Transmembrane helix</keyword>
<dbReference type="eggNOG" id="ENOG502T8IA">
    <property type="taxonomic scope" value="Eukaryota"/>
</dbReference>
<dbReference type="KEGG" id="mde:101894094"/>
<dbReference type="RefSeq" id="XP_005181480.1">
    <property type="nucleotide sequence ID" value="XM_005181423.3"/>
</dbReference>
<dbReference type="VEuPathDB" id="VectorBase:MDOMA2_015615"/>
<dbReference type="EnsemblMetazoa" id="MDOA003726-RK">
    <property type="protein sequence ID" value="MDOA003726-PK"/>
    <property type="gene ID" value="MDOA003726"/>
</dbReference>
<reference evidence="5" key="2">
    <citation type="submission" date="2025-04" db="UniProtKB">
        <authorList>
            <consortium name="RefSeq"/>
        </authorList>
    </citation>
    <scope>IDENTIFICATION</scope>
    <source>
        <strain evidence="5">Aabys</strain>
    </source>
</reference>
<feature type="region of interest" description="Disordered" evidence="1">
    <location>
        <begin position="170"/>
        <end position="197"/>
    </location>
</feature>
<evidence type="ECO:0000256" key="2">
    <source>
        <dbReference type="SAM" id="Phobius"/>
    </source>
</evidence>
<organism evidence="3">
    <name type="scientific">Musca domestica</name>
    <name type="common">House fly</name>
    <dbReference type="NCBI Taxonomy" id="7370"/>
    <lineage>
        <taxon>Eukaryota</taxon>
        <taxon>Metazoa</taxon>
        <taxon>Ecdysozoa</taxon>
        <taxon>Arthropoda</taxon>
        <taxon>Hexapoda</taxon>
        <taxon>Insecta</taxon>
        <taxon>Pterygota</taxon>
        <taxon>Neoptera</taxon>
        <taxon>Endopterygota</taxon>
        <taxon>Diptera</taxon>
        <taxon>Brachycera</taxon>
        <taxon>Muscomorpha</taxon>
        <taxon>Muscoidea</taxon>
        <taxon>Muscidae</taxon>
        <taxon>Musca</taxon>
    </lineage>
</organism>
<proteinExistence type="predicted"/>
<keyword evidence="2" id="KW-0472">Membrane</keyword>
<keyword evidence="4" id="KW-1185">Reference proteome</keyword>
<accession>A0A1I8MDC5</accession>
<evidence type="ECO:0000256" key="1">
    <source>
        <dbReference type="SAM" id="MobiDB-lite"/>
    </source>
</evidence>
<feature type="compositionally biased region" description="Low complexity" evidence="1">
    <location>
        <begin position="170"/>
        <end position="189"/>
    </location>
</feature>